<feature type="compositionally biased region" description="Basic and acidic residues" evidence="2">
    <location>
        <begin position="336"/>
        <end position="349"/>
    </location>
</feature>
<reference evidence="5" key="1">
    <citation type="submission" date="2018-09" db="EMBL/GenBank/DDBJ databases">
        <title>whole genome sequence of T. equiperdum IVM-t1 strain.</title>
        <authorList>
            <person name="Suganuma K."/>
        </authorList>
    </citation>
    <scope>NUCLEOTIDE SEQUENCE [LARGE SCALE GENOMIC DNA]</scope>
    <source>
        <strain evidence="5">IVM-t1</strain>
    </source>
</reference>
<proteinExistence type="predicted"/>
<comment type="caution">
    <text evidence="5">The sequence shown here is derived from an EMBL/GenBank/DDBJ whole genome shotgun (WGS) entry which is preliminary data.</text>
</comment>
<keyword evidence="1" id="KW-0175">Coiled coil</keyword>
<evidence type="ECO:0000256" key="2">
    <source>
        <dbReference type="SAM" id="MobiDB-lite"/>
    </source>
</evidence>
<accession>A0A3L6LBH3</accession>
<feature type="transmembrane region" description="Helical" evidence="3">
    <location>
        <begin position="389"/>
        <end position="412"/>
    </location>
</feature>
<keyword evidence="3" id="KW-0812">Transmembrane</keyword>
<dbReference type="InterPro" id="IPR021057">
    <property type="entry name" value="Trypano_invariant_glycop"/>
</dbReference>
<dbReference type="EMBL" id="QSBY01000002">
    <property type="protein sequence ID" value="RHW73972.1"/>
    <property type="molecule type" value="Genomic_DNA"/>
</dbReference>
<feature type="region of interest" description="Disordered" evidence="2">
    <location>
        <begin position="329"/>
        <end position="354"/>
    </location>
</feature>
<feature type="signal peptide" evidence="4">
    <location>
        <begin position="1"/>
        <end position="22"/>
    </location>
</feature>
<keyword evidence="3" id="KW-1133">Transmembrane helix</keyword>
<protein>
    <submittedName>
        <fullName evidence="5">65 kDa invariant surface glycoprotein</fullName>
    </submittedName>
</protein>
<dbReference type="Proteomes" id="UP000266743">
    <property type="component" value="Chromosome 2"/>
</dbReference>
<evidence type="ECO:0000256" key="3">
    <source>
        <dbReference type="SAM" id="Phobius"/>
    </source>
</evidence>
<keyword evidence="4" id="KW-0732">Signal</keyword>
<evidence type="ECO:0000256" key="4">
    <source>
        <dbReference type="SAM" id="SignalP"/>
    </source>
</evidence>
<evidence type="ECO:0000256" key="1">
    <source>
        <dbReference type="SAM" id="Coils"/>
    </source>
</evidence>
<feature type="region of interest" description="Disordered" evidence="2">
    <location>
        <begin position="419"/>
        <end position="438"/>
    </location>
</feature>
<sequence>MMKYLLVFAIIATRIPVLLVIGSEDNRVPGDKKLTKEGAAALCKMKHLADKVAEKGTQELKKKTKNFAGFIEFEQEKVDNWLEKLRNRKQYSDGYAKLSDSDVEKVKEIFDKAKDGITKQLPEAEKEAREAERLYDEVKKAAANARGQDLDDDTAKSTGLYRVLNWYCITKEERHNATPNCDGIQFRKHYLSVNRSAIDCSSTGYKEDYDWSANALQSALNDWENVKPKKLESAGSDMNCNIGQSSESHPCTMTEEWQTHYKDSILKLKELEDAHKRGKAAHDAMLGYANTAHAANTKVEQEKPLAEVITAARDAGKKGAKIIIPAAAPATSTDSTKNEDSAPTEHVDRGIATNETQVEVGIDADFDGLLEAAEASEAAEVTRRHQRTAMIILAVLVPAIIVAAAVAFFIMVKRRRNNSQDVDTGKAEGGVSSVKVVM</sequence>
<keyword evidence="3" id="KW-0472">Membrane</keyword>
<name>A0A3L6LBH3_9TRYP</name>
<feature type="coiled-coil region" evidence="1">
    <location>
        <begin position="114"/>
        <end position="148"/>
    </location>
</feature>
<organism evidence="5">
    <name type="scientific">Trypanosoma brucei equiperdum</name>
    <dbReference type="NCBI Taxonomy" id="630700"/>
    <lineage>
        <taxon>Eukaryota</taxon>
        <taxon>Discoba</taxon>
        <taxon>Euglenozoa</taxon>
        <taxon>Kinetoplastea</taxon>
        <taxon>Metakinetoplastina</taxon>
        <taxon>Trypanosomatida</taxon>
        <taxon>Trypanosomatidae</taxon>
        <taxon>Trypanosoma</taxon>
    </lineage>
</organism>
<dbReference type="AlphaFoldDB" id="A0A3L6LBH3"/>
<feature type="chain" id="PRO_5018334772" evidence="4">
    <location>
        <begin position="23"/>
        <end position="438"/>
    </location>
</feature>
<dbReference type="Pfam" id="PF11727">
    <property type="entry name" value="ISG65-75"/>
    <property type="match status" value="1"/>
</dbReference>
<gene>
    <name evidence="5" type="ORF">DPX39_020011700</name>
</gene>
<evidence type="ECO:0000313" key="5">
    <source>
        <dbReference type="EMBL" id="RHW73972.1"/>
    </source>
</evidence>